<keyword evidence="9" id="KW-1185">Reference proteome</keyword>
<dbReference type="InterPro" id="IPR008928">
    <property type="entry name" value="6-hairpin_glycosidase_sf"/>
</dbReference>
<dbReference type="Gene3D" id="1.50.10.10">
    <property type="match status" value="1"/>
</dbReference>
<evidence type="ECO:0000313" key="8">
    <source>
        <dbReference type="EMBL" id="RKR73382.1"/>
    </source>
</evidence>
<dbReference type="OrthoDB" id="525039at2"/>
<name>A0A495IBT2_9MICO</name>
<evidence type="ECO:0000256" key="5">
    <source>
        <dbReference type="PROSITE-ProRule" id="PRU10058"/>
    </source>
</evidence>
<keyword evidence="2" id="KW-0732">Signal</keyword>
<dbReference type="RefSeq" id="WP_121368251.1">
    <property type="nucleotide sequence ID" value="NZ_RBKS01000001.1"/>
</dbReference>
<sequence length="375" mass="38554">MTGGIAAVAVGLPGSDSSAPAPSASATSTPTSNDRATSTRSAKQIGQAFLADYLDSSGRIVRRDQGGDTVSEGQGYGMLVAVGVGDRSAFRSIWTWTKSNLERKDGLMAWQWKNGKVVDEQPASDADLDIARALVLAGTTFHDASYTKAGKALAGHIADDLTVGTPDGRVLLPGLWAKQAGGTAGPWSYDPSYAAPATFSLLAKATGDDRWSQLVTGSRKVTGRILQSTALPADWEQIRADGSVVPLPNATGSGGTVMYGYDAGRVALRYAASCSADDTALAAKLAAPLAGKSPLPMELDLGGTPLNQDQSPLGYDARAAARASAGDASGARSDLRAADRLAQRTPTYYGSAWDALAALQLETTTLGGCSPLAGE</sequence>
<evidence type="ECO:0000256" key="1">
    <source>
        <dbReference type="ARBA" id="ARBA00009209"/>
    </source>
</evidence>
<keyword evidence="3 6" id="KW-0378">Hydrolase</keyword>
<proteinExistence type="inferred from homology"/>
<keyword evidence="6" id="KW-0119">Carbohydrate metabolism</keyword>
<feature type="active site" description="Nucleophile" evidence="5">
    <location>
        <position position="125"/>
    </location>
</feature>
<dbReference type="EC" id="3.2.1.-" evidence="6"/>
<dbReference type="Proteomes" id="UP000280008">
    <property type="component" value="Unassembled WGS sequence"/>
</dbReference>
<evidence type="ECO:0000256" key="7">
    <source>
        <dbReference type="SAM" id="MobiDB-lite"/>
    </source>
</evidence>
<comment type="similarity">
    <text evidence="1 6">Belongs to the glycosyl hydrolase 8 (cellulase D) family.</text>
</comment>
<dbReference type="GO" id="GO:0004553">
    <property type="term" value="F:hydrolase activity, hydrolyzing O-glycosyl compounds"/>
    <property type="evidence" value="ECO:0007669"/>
    <property type="project" value="InterPro"/>
</dbReference>
<dbReference type="Pfam" id="PF01270">
    <property type="entry name" value="Glyco_hydro_8"/>
    <property type="match status" value="1"/>
</dbReference>
<feature type="compositionally biased region" description="Low complexity" evidence="7">
    <location>
        <begin position="17"/>
        <end position="32"/>
    </location>
</feature>
<reference evidence="8 9" key="1">
    <citation type="submission" date="2018-10" db="EMBL/GenBank/DDBJ databases">
        <title>Sequencing the genomes of 1000 actinobacteria strains.</title>
        <authorList>
            <person name="Klenk H.-P."/>
        </authorList>
    </citation>
    <scope>NUCLEOTIDE SEQUENCE [LARGE SCALE GENOMIC DNA]</scope>
    <source>
        <strain evidence="8 9">DSM 17894</strain>
    </source>
</reference>
<dbReference type="PROSITE" id="PS00812">
    <property type="entry name" value="GLYCOSYL_HYDROL_F8"/>
    <property type="match status" value="1"/>
</dbReference>
<evidence type="ECO:0000313" key="9">
    <source>
        <dbReference type="Proteomes" id="UP000280008"/>
    </source>
</evidence>
<dbReference type="InterPro" id="IPR019834">
    <property type="entry name" value="Glyco_hydro_8_CS"/>
</dbReference>
<organism evidence="8 9">
    <name type="scientific">Frondihabitans australicus</name>
    <dbReference type="NCBI Taxonomy" id="386892"/>
    <lineage>
        <taxon>Bacteria</taxon>
        <taxon>Bacillati</taxon>
        <taxon>Actinomycetota</taxon>
        <taxon>Actinomycetes</taxon>
        <taxon>Micrococcales</taxon>
        <taxon>Microbacteriaceae</taxon>
        <taxon>Frondihabitans</taxon>
    </lineage>
</organism>
<comment type="caution">
    <text evidence="8">The sequence shown here is derived from an EMBL/GenBank/DDBJ whole genome shotgun (WGS) entry which is preliminary data.</text>
</comment>
<evidence type="ECO:0000256" key="3">
    <source>
        <dbReference type="ARBA" id="ARBA00022801"/>
    </source>
</evidence>
<gene>
    <name evidence="8" type="ORF">C8E83_0474</name>
</gene>
<dbReference type="SUPFAM" id="SSF48208">
    <property type="entry name" value="Six-hairpin glycosidases"/>
    <property type="match status" value="1"/>
</dbReference>
<dbReference type="GO" id="GO:0000272">
    <property type="term" value="P:polysaccharide catabolic process"/>
    <property type="evidence" value="ECO:0007669"/>
    <property type="project" value="UniProtKB-KW"/>
</dbReference>
<dbReference type="EMBL" id="RBKS01000001">
    <property type="protein sequence ID" value="RKR73382.1"/>
    <property type="molecule type" value="Genomic_DNA"/>
</dbReference>
<dbReference type="InterPro" id="IPR012341">
    <property type="entry name" value="6hp_glycosidase-like_sf"/>
</dbReference>
<dbReference type="InterPro" id="IPR002037">
    <property type="entry name" value="Glyco_hydro_8"/>
</dbReference>
<feature type="region of interest" description="Disordered" evidence="7">
    <location>
        <begin position="11"/>
        <end position="41"/>
    </location>
</feature>
<accession>A0A495IBT2</accession>
<keyword evidence="4 6" id="KW-0326">Glycosidase</keyword>
<dbReference type="PRINTS" id="PR00735">
    <property type="entry name" value="GLHYDRLASE8"/>
</dbReference>
<dbReference type="AlphaFoldDB" id="A0A495IBT2"/>
<keyword evidence="6" id="KW-0624">Polysaccharide degradation</keyword>
<evidence type="ECO:0000256" key="6">
    <source>
        <dbReference type="RuleBase" id="RU361167"/>
    </source>
</evidence>
<protein>
    <recommendedName>
        <fullName evidence="6">Glucanase</fullName>
        <ecNumber evidence="6">3.2.1.-</ecNumber>
    </recommendedName>
</protein>
<evidence type="ECO:0000256" key="2">
    <source>
        <dbReference type="ARBA" id="ARBA00022729"/>
    </source>
</evidence>
<evidence type="ECO:0000256" key="4">
    <source>
        <dbReference type="ARBA" id="ARBA00023295"/>
    </source>
</evidence>